<proteinExistence type="inferred from homology"/>
<dbReference type="GO" id="GO:0005524">
    <property type="term" value="F:ATP binding"/>
    <property type="evidence" value="ECO:0007669"/>
    <property type="project" value="UniProtKB-KW"/>
</dbReference>
<evidence type="ECO:0000259" key="9">
    <source>
        <dbReference type="Pfam" id="PF23559"/>
    </source>
</evidence>
<dbReference type="SUPFAM" id="SSF52540">
    <property type="entry name" value="P-loop containing nucleoside triphosphate hydrolases"/>
    <property type="match status" value="1"/>
</dbReference>
<evidence type="ECO:0000256" key="4">
    <source>
        <dbReference type="ARBA" id="ARBA00022741"/>
    </source>
</evidence>
<dbReference type="SUPFAM" id="SSF52058">
    <property type="entry name" value="L domain-like"/>
    <property type="match status" value="1"/>
</dbReference>
<evidence type="ECO:0000256" key="1">
    <source>
        <dbReference type="ARBA" id="ARBA00008894"/>
    </source>
</evidence>
<dbReference type="Pfam" id="PF23598">
    <property type="entry name" value="LRR_14"/>
    <property type="match status" value="1"/>
</dbReference>
<protein>
    <submittedName>
        <fullName evidence="11">Uncharacterized protein</fullName>
    </submittedName>
</protein>
<dbReference type="FunFam" id="1.10.10.10:FF:000322">
    <property type="entry name" value="Probable disease resistance protein At1g63360"/>
    <property type="match status" value="1"/>
</dbReference>
<dbReference type="InterPro" id="IPR027417">
    <property type="entry name" value="P-loop_NTPase"/>
</dbReference>
<keyword evidence="4" id="KW-0547">Nucleotide-binding</keyword>
<dbReference type="PRINTS" id="PR00364">
    <property type="entry name" value="DISEASERSIST"/>
</dbReference>
<reference evidence="11 12" key="1">
    <citation type="journal article" date="2018" name="Proc. Natl. Acad. Sci. U.S.A.">
        <title>Draft genome sequence of Camellia sinensis var. sinensis provides insights into the evolution of the tea genome and tea quality.</title>
        <authorList>
            <person name="Wei C."/>
            <person name="Yang H."/>
            <person name="Wang S."/>
            <person name="Zhao J."/>
            <person name="Liu C."/>
            <person name="Gao L."/>
            <person name="Xia E."/>
            <person name="Lu Y."/>
            <person name="Tai Y."/>
            <person name="She G."/>
            <person name="Sun J."/>
            <person name="Cao H."/>
            <person name="Tong W."/>
            <person name="Gao Q."/>
            <person name="Li Y."/>
            <person name="Deng W."/>
            <person name="Jiang X."/>
            <person name="Wang W."/>
            <person name="Chen Q."/>
            <person name="Zhang S."/>
            <person name="Li H."/>
            <person name="Wu J."/>
            <person name="Wang P."/>
            <person name="Li P."/>
            <person name="Shi C."/>
            <person name="Zheng F."/>
            <person name="Jian J."/>
            <person name="Huang B."/>
            <person name="Shan D."/>
            <person name="Shi M."/>
            <person name="Fang C."/>
            <person name="Yue Y."/>
            <person name="Li F."/>
            <person name="Li D."/>
            <person name="Wei S."/>
            <person name="Han B."/>
            <person name="Jiang C."/>
            <person name="Yin Y."/>
            <person name="Xia T."/>
            <person name="Zhang Z."/>
            <person name="Bennetzen J.L."/>
            <person name="Zhao S."/>
            <person name="Wan X."/>
        </authorList>
    </citation>
    <scope>NUCLEOTIDE SEQUENCE [LARGE SCALE GENOMIC DNA]</scope>
    <source>
        <strain evidence="12">cv. Shuchazao</strain>
        <tissue evidence="11">Leaf</tissue>
    </source>
</reference>
<evidence type="ECO:0000256" key="6">
    <source>
        <dbReference type="ARBA" id="ARBA00022840"/>
    </source>
</evidence>
<evidence type="ECO:0000259" key="7">
    <source>
        <dbReference type="Pfam" id="PF00931"/>
    </source>
</evidence>
<dbReference type="PANTHER" id="PTHR36766">
    <property type="entry name" value="PLANT BROAD-SPECTRUM MILDEW RESISTANCE PROTEIN RPW8"/>
    <property type="match status" value="1"/>
</dbReference>
<comment type="caution">
    <text evidence="11">The sequence shown here is derived from an EMBL/GenBank/DDBJ whole genome shotgun (WGS) entry which is preliminary data.</text>
</comment>
<dbReference type="Pfam" id="PF23559">
    <property type="entry name" value="WHD_DRP"/>
    <property type="match status" value="1"/>
</dbReference>
<feature type="domain" description="Disease resistance R13L4/SHOC-2-like LRR" evidence="10">
    <location>
        <begin position="591"/>
        <end position="764"/>
    </location>
</feature>
<dbReference type="AlphaFoldDB" id="A0A4S4DX00"/>
<keyword evidence="6" id="KW-0067">ATP-binding</keyword>
<dbReference type="STRING" id="542762.A0A4S4DX00"/>
<evidence type="ECO:0000313" key="12">
    <source>
        <dbReference type="Proteomes" id="UP000306102"/>
    </source>
</evidence>
<evidence type="ECO:0000259" key="10">
    <source>
        <dbReference type="Pfam" id="PF23598"/>
    </source>
</evidence>
<dbReference type="Pfam" id="PF18052">
    <property type="entry name" value="Rx_N"/>
    <property type="match status" value="1"/>
</dbReference>
<sequence length="765" mass="87735">MAETIILNIASKVLGSLGSLAINEVGLGWGLDEELKTLEGTLSTIKEALSYAEEKQGKNHVVKIWYERLQATFYEADNLLDEFQYEALRRQVQSMKSNHHHHHHSRSRSSIRIQKLVGKFFSCCSHSNDFRFKFEMGNRIGKIKKRLDMIGEDRNRFYPIGTTTESKQTHHNSAGSTSVSSDVNESEFFGRANDRLRILLLLMTPHADYDYISVIPIVGIAGVGKTAFVKIMYNDERVVEHFGMRIWVKVAQDFNVKRVVQKIIQCITDSPSVDFSPKQTKAILAEKLQGRRFLLVLDDVCNCDNRDWVKLLNFLRHGNKGSKIIVTTRYKSVASTVGTVPMHNLTGLPDDDCRKLLWSWAFRKNDGEQHRNFSEIGKEILEKCHGYPRAIKTLGNLLFMKNDENEWLYLKGKELWELEQNNKHDILPMLRLKYNPLPTDLKRCFVYCSIFPKNYEIEIDKLIQLWMAQGLIQSSGLNHKLEDIGADYLNQLCSIFFFEKIEQHGNLSNTCRMPEIIHDLAVYMANEESISTNYRFGRISKSVSHVPFHDSDCSGEKELTKSLFELEKMRTVLFPFHAVGASDEGFVDEFISRFKYLRVFDLSNSSFRKLSHSIGNLKHLRFLDFSGNANIETLPNAICKLYNLQTLRIEYCVKIRELPKNIGNLISLRNLNLTTQQSCLPDRQIRRLTSLQSFRIIGCGNLTSLPEGMQHLTALTTVTIAACPKLASLPSTMKNLANLRNLEISNCPNLNLAGWEEFRGLRMLQ</sequence>
<dbReference type="Proteomes" id="UP000306102">
    <property type="component" value="Unassembled WGS sequence"/>
</dbReference>
<dbReference type="GO" id="GO:0051707">
    <property type="term" value="P:response to other organism"/>
    <property type="evidence" value="ECO:0007669"/>
    <property type="project" value="UniProtKB-ARBA"/>
</dbReference>
<evidence type="ECO:0000256" key="3">
    <source>
        <dbReference type="ARBA" id="ARBA00022737"/>
    </source>
</evidence>
<dbReference type="InterPro" id="IPR036388">
    <property type="entry name" value="WH-like_DNA-bd_sf"/>
</dbReference>
<name>A0A4S4DX00_CAMSN</name>
<feature type="domain" description="NB-ARC" evidence="7">
    <location>
        <begin position="212"/>
        <end position="366"/>
    </location>
</feature>
<evidence type="ECO:0000313" key="11">
    <source>
        <dbReference type="EMBL" id="THG07614.1"/>
    </source>
</evidence>
<dbReference type="Gene3D" id="1.20.5.4130">
    <property type="match status" value="1"/>
</dbReference>
<dbReference type="Gene3D" id="1.10.8.430">
    <property type="entry name" value="Helical domain of apoptotic protease-activating factors"/>
    <property type="match status" value="1"/>
</dbReference>
<dbReference type="InterPro" id="IPR042197">
    <property type="entry name" value="Apaf_helical"/>
</dbReference>
<keyword evidence="3" id="KW-0677">Repeat</keyword>
<dbReference type="Gene3D" id="1.10.10.10">
    <property type="entry name" value="Winged helix-like DNA-binding domain superfamily/Winged helix DNA-binding domain"/>
    <property type="match status" value="1"/>
</dbReference>
<evidence type="ECO:0000256" key="5">
    <source>
        <dbReference type="ARBA" id="ARBA00022821"/>
    </source>
</evidence>
<dbReference type="Gene3D" id="3.40.50.300">
    <property type="entry name" value="P-loop containing nucleotide triphosphate hydrolases"/>
    <property type="match status" value="1"/>
</dbReference>
<gene>
    <name evidence="11" type="ORF">TEA_010329</name>
</gene>
<feature type="domain" description="Disease resistance N-terminal" evidence="8">
    <location>
        <begin position="11"/>
        <end position="100"/>
    </location>
</feature>
<dbReference type="InterPro" id="IPR002182">
    <property type="entry name" value="NB-ARC"/>
</dbReference>
<dbReference type="Pfam" id="PF00931">
    <property type="entry name" value="NB-ARC"/>
    <property type="match status" value="1"/>
</dbReference>
<dbReference type="InterPro" id="IPR058922">
    <property type="entry name" value="WHD_DRP"/>
</dbReference>
<organism evidence="11 12">
    <name type="scientific">Camellia sinensis var. sinensis</name>
    <name type="common">China tea</name>
    <dbReference type="NCBI Taxonomy" id="542762"/>
    <lineage>
        <taxon>Eukaryota</taxon>
        <taxon>Viridiplantae</taxon>
        <taxon>Streptophyta</taxon>
        <taxon>Embryophyta</taxon>
        <taxon>Tracheophyta</taxon>
        <taxon>Spermatophyta</taxon>
        <taxon>Magnoliopsida</taxon>
        <taxon>eudicotyledons</taxon>
        <taxon>Gunneridae</taxon>
        <taxon>Pentapetalae</taxon>
        <taxon>asterids</taxon>
        <taxon>Ericales</taxon>
        <taxon>Theaceae</taxon>
        <taxon>Camellia</taxon>
    </lineage>
</organism>
<dbReference type="GO" id="GO:0043531">
    <property type="term" value="F:ADP binding"/>
    <property type="evidence" value="ECO:0007669"/>
    <property type="project" value="InterPro"/>
</dbReference>
<dbReference type="InterPro" id="IPR032675">
    <property type="entry name" value="LRR_dom_sf"/>
</dbReference>
<dbReference type="PANTHER" id="PTHR36766:SF61">
    <property type="entry name" value="NB-ARC DOMAIN DISEASE RESISTANCE PROTEIN"/>
    <property type="match status" value="1"/>
</dbReference>
<feature type="domain" description="Disease resistance protein winged helix" evidence="9">
    <location>
        <begin position="450"/>
        <end position="521"/>
    </location>
</feature>
<dbReference type="Gene3D" id="3.80.10.10">
    <property type="entry name" value="Ribonuclease Inhibitor"/>
    <property type="match status" value="1"/>
</dbReference>
<keyword evidence="2" id="KW-0433">Leucine-rich repeat</keyword>
<keyword evidence="12" id="KW-1185">Reference proteome</keyword>
<dbReference type="InterPro" id="IPR055414">
    <property type="entry name" value="LRR_R13L4/SHOC2-like"/>
</dbReference>
<evidence type="ECO:0000259" key="8">
    <source>
        <dbReference type="Pfam" id="PF18052"/>
    </source>
</evidence>
<dbReference type="GO" id="GO:0006952">
    <property type="term" value="P:defense response"/>
    <property type="evidence" value="ECO:0007669"/>
    <property type="project" value="UniProtKB-KW"/>
</dbReference>
<keyword evidence="5" id="KW-0611">Plant defense</keyword>
<accession>A0A4S4DX00</accession>
<evidence type="ECO:0000256" key="2">
    <source>
        <dbReference type="ARBA" id="ARBA00022614"/>
    </source>
</evidence>
<dbReference type="InterPro" id="IPR041118">
    <property type="entry name" value="Rx_N"/>
</dbReference>
<dbReference type="EMBL" id="SDRB02009837">
    <property type="protein sequence ID" value="THG07614.1"/>
    <property type="molecule type" value="Genomic_DNA"/>
</dbReference>
<comment type="similarity">
    <text evidence="1">Belongs to the disease resistance NB-LRR family.</text>
</comment>